<organism evidence="18 19">
    <name type="scientific">Microvirgula aerodenitrificans</name>
    <dbReference type="NCBI Taxonomy" id="57480"/>
    <lineage>
        <taxon>Bacteria</taxon>
        <taxon>Pseudomonadati</taxon>
        <taxon>Pseudomonadota</taxon>
        <taxon>Betaproteobacteria</taxon>
        <taxon>Neisseriales</taxon>
        <taxon>Aquaspirillaceae</taxon>
        <taxon>Microvirgula</taxon>
    </lineage>
</organism>
<dbReference type="SMART" id="SM00898">
    <property type="entry name" value="Fapy_DNA_glyco"/>
    <property type="match status" value="1"/>
</dbReference>
<dbReference type="Pfam" id="PF01149">
    <property type="entry name" value="Fapy_DNA_glyco"/>
    <property type="match status" value="1"/>
</dbReference>
<evidence type="ECO:0000256" key="8">
    <source>
        <dbReference type="ARBA" id="ARBA00022833"/>
    </source>
</evidence>
<dbReference type="AlphaFoldDB" id="A0A2S0PFB6"/>
<name>A0A2S0PFB6_9NEIS</name>
<keyword evidence="7 15" id="KW-0378">Hydrolase</keyword>
<dbReference type="PROSITE" id="PS01242">
    <property type="entry name" value="ZF_FPG_1"/>
    <property type="match status" value="1"/>
</dbReference>
<dbReference type="FunFam" id="1.10.8.50:FF:000003">
    <property type="entry name" value="Formamidopyrimidine-DNA glycosylase"/>
    <property type="match status" value="1"/>
</dbReference>
<evidence type="ECO:0000256" key="12">
    <source>
        <dbReference type="ARBA" id="ARBA00023268"/>
    </source>
</evidence>
<dbReference type="FunFam" id="3.20.190.10:FF:000001">
    <property type="entry name" value="Formamidopyrimidine-DNA glycosylase"/>
    <property type="match status" value="1"/>
</dbReference>
<feature type="active site" description="Proton donor; for delta-elimination activity" evidence="15">
    <location>
        <position position="261"/>
    </location>
</feature>
<dbReference type="PROSITE" id="PS51068">
    <property type="entry name" value="FPG_CAT"/>
    <property type="match status" value="1"/>
</dbReference>
<evidence type="ECO:0000256" key="10">
    <source>
        <dbReference type="ARBA" id="ARBA00023204"/>
    </source>
</evidence>
<evidence type="ECO:0000256" key="11">
    <source>
        <dbReference type="ARBA" id="ARBA00023239"/>
    </source>
</evidence>
<dbReference type="Pfam" id="PF06827">
    <property type="entry name" value="zf-FPG_IleRS"/>
    <property type="match status" value="1"/>
</dbReference>
<dbReference type="PANTHER" id="PTHR22993">
    <property type="entry name" value="FORMAMIDOPYRIMIDINE-DNA GLYCOSYLASE"/>
    <property type="match status" value="1"/>
</dbReference>
<keyword evidence="8 15" id="KW-0862">Zinc</keyword>
<dbReference type="InterPro" id="IPR010663">
    <property type="entry name" value="Znf_FPG/IleRS"/>
</dbReference>
<dbReference type="InterPro" id="IPR000214">
    <property type="entry name" value="Znf_DNA_glyclase/AP_lyase"/>
</dbReference>
<gene>
    <name evidence="15" type="primary">mutM</name>
    <name evidence="15" type="synonym">fpg</name>
    <name evidence="18" type="ORF">DAI18_09075</name>
</gene>
<dbReference type="SMART" id="SM01232">
    <property type="entry name" value="H2TH"/>
    <property type="match status" value="1"/>
</dbReference>
<comment type="function">
    <text evidence="15">Involved in base excision repair of DNA damaged by oxidation or by mutagenic agents. Acts as DNA glycosylase that recognizes and removes damaged bases. Has a preference for oxidized purines, such as 7,8-dihydro-8-oxoguanine (8-oxoG). Has AP (apurinic/apyrimidinic) lyase activity and introduces nicks in the DNA strand. Cleaves the DNA backbone by beta-delta elimination to generate a single-strand break at the site of the removed base with both 3'- and 5'-phosphates.</text>
</comment>
<dbReference type="EMBL" id="CP028519">
    <property type="protein sequence ID" value="AVY96035.1"/>
    <property type="molecule type" value="Genomic_DNA"/>
</dbReference>
<keyword evidence="9 15" id="KW-0238">DNA-binding</keyword>
<evidence type="ECO:0000259" key="16">
    <source>
        <dbReference type="PROSITE" id="PS51066"/>
    </source>
</evidence>
<evidence type="ECO:0000256" key="9">
    <source>
        <dbReference type="ARBA" id="ARBA00023125"/>
    </source>
</evidence>
<comment type="similarity">
    <text evidence="2 15">Belongs to the FPG family.</text>
</comment>
<proteinExistence type="inferred from homology"/>
<keyword evidence="5 15" id="KW-0227">DNA damage</keyword>
<evidence type="ECO:0000313" key="18">
    <source>
        <dbReference type="EMBL" id="AVY96035.1"/>
    </source>
</evidence>
<keyword evidence="19" id="KW-1185">Reference proteome</keyword>
<evidence type="ECO:0000313" key="19">
    <source>
        <dbReference type="Proteomes" id="UP000244173"/>
    </source>
</evidence>
<dbReference type="GO" id="GO:0034039">
    <property type="term" value="F:8-oxo-7,8-dihydroguanine DNA N-glycosylase activity"/>
    <property type="evidence" value="ECO:0007669"/>
    <property type="project" value="TreeGrafter"/>
</dbReference>
<evidence type="ECO:0000256" key="4">
    <source>
        <dbReference type="ARBA" id="ARBA00022723"/>
    </source>
</evidence>
<evidence type="ECO:0000256" key="3">
    <source>
        <dbReference type="ARBA" id="ARBA00011245"/>
    </source>
</evidence>
<keyword evidence="11 15" id="KW-0456">Lyase</keyword>
<protein>
    <recommendedName>
        <fullName evidence="15">Formamidopyrimidine-DNA glycosylase</fullName>
        <shortName evidence="15">Fapy-DNA glycosylase</shortName>
        <ecNumber evidence="15">3.2.2.23</ecNumber>
    </recommendedName>
    <alternativeName>
        <fullName evidence="15">DNA-(apurinic or apyrimidinic site) lyase MutM</fullName>
        <shortName evidence="15">AP lyase MutM</shortName>
        <ecNumber evidence="15">4.2.99.18</ecNumber>
    </alternativeName>
</protein>
<evidence type="ECO:0000256" key="6">
    <source>
        <dbReference type="ARBA" id="ARBA00022771"/>
    </source>
</evidence>
<dbReference type="CDD" id="cd08966">
    <property type="entry name" value="EcFpg-like_N"/>
    <property type="match status" value="1"/>
</dbReference>
<dbReference type="Gene3D" id="3.20.190.10">
    <property type="entry name" value="MutM-like, N-terminal"/>
    <property type="match status" value="1"/>
</dbReference>
<dbReference type="EC" id="4.2.99.18" evidence="15"/>
<reference evidence="18 19" key="1">
    <citation type="submission" date="2018-04" db="EMBL/GenBank/DDBJ databases">
        <title>Denitrifier Microvirgula.</title>
        <authorList>
            <person name="Anderson E."/>
            <person name="Jang J."/>
            <person name="Ishii S."/>
        </authorList>
    </citation>
    <scope>NUCLEOTIDE SEQUENCE [LARGE SCALE GENOMIC DNA]</scope>
    <source>
        <strain evidence="18 19">BE2.4</strain>
    </source>
</reference>
<dbReference type="Proteomes" id="UP000244173">
    <property type="component" value="Chromosome"/>
</dbReference>
<dbReference type="Gene3D" id="1.10.8.50">
    <property type="match status" value="1"/>
</dbReference>
<dbReference type="InterPro" id="IPR035937">
    <property type="entry name" value="FPG_N"/>
</dbReference>
<feature type="binding site" evidence="15">
    <location>
        <position position="92"/>
    </location>
    <ligand>
        <name>DNA</name>
        <dbReference type="ChEBI" id="CHEBI:16991"/>
    </ligand>
</feature>
<dbReference type="InterPro" id="IPR010979">
    <property type="entry name" value="Ribosomal_uS13-like_H2TH"/>
</dbReference>
<accession>A0A2S0PFB6</accession>
<dbReference type="InterPro" id="IPR015887">
    <property type="entry name" value="DNA_glyclase_Znf_dom_DNA_BS"/>
</dbReference>
<dbReference type="OrthoDB" id="9800855at2"/>
<dbReference type="SUPFAM" id="SSF81624">
    <property type="entry name" value="N-terminal domain of MutM-like DNA repair proteins"/>
    <property type="match status" value="1"/>
</dbReference>
<dbReference type="NCBIfam" id="TIGR00577">
    <property type="entry name" value="fpg"/>
    <property type="match status" value="1"/>
</dbReference>
<keyword evidence="10 15" id="KW-0234">DNA repair</keyword>
<evidence type="ECO:0000259" key="17">
    <source>
        <dbReference type="PROSITE" id="PS51068"/>
    </source>
</evidence>
<dbReference type="Pfam" id="PF06831">
    <property type="entry name" value="H2TH"/>
    <property type="match status" value="1"/>
</dbReference>
<feature type="active site" description="Schiff-base intermediate with DNA" evidence="15">
    <location>
        <position position="2"/>
    </location>
</feature>
<dbReference type="SUPFAM" id="SSF46946">
    <property type="entry name" value="S13-like H2TH domain"/>
    <property type="match status" value="1"/>
</dbReference>
<keyword evidence="4 15" id="KW-0479">Metal-binding</keyword>
<keyword evidence="12 15" id="KW-0511">Multifunctional enzyme</keyword>
<evidence type="ECO:0000256" key="15">
    <source>
        <dbReference type="HAMAP-Rule" id="MF_00103"/>
    </source>
</evidence>
<dbReference type="InterPro" id="IPR020629">
    <property type="entry name" value="FPG_Glyclase"/>
</dbReference>
<dbReference type="InterPro" id="IPR015886">
    <property type="entry name" value="H2TH_FPG"/>
</dbReference>
<evidence type="ECO:0000256" key="5">
    <source>
        <dbReference type="ARBA" id="ARBA00022763"/>
    </source>
</evidence>
<dbReference type="HAMAP" id="MF_00103">
    <property type="entry name" value="Fapy_DNA_glycosyl"/>
    <property type="match status" value="1"/>
</dbReference>
<comment type="catalytic activity">
    <reaction evidence="14 15">
        <text>2'-deoxyribonucleotide-(2'-deoxyribose 5'-phosphate)-2'-deoxyribonucleotide-DNA = a 3'-end 2'-deoxyribonucleotide-(2,3-dehydro-2,3-deoxyribose 5'-phosphate)-DNA + a 5'-end 5'-phospho-2'-deoxyribonucleoside-DNA + H(+)</text>
        <dbReference type="Rhea" id="RHEA:66592"/>
        <dbReference type="Rhea" id="RHEA-COMP:13180"/>
        <dbReference type="Rhea" id="RHEA-COMP:16897"/>
        <dbReference type="Rhea" id="RHEA-COMP:17067"/>
        <dbReference type="ChEBI" id="CHEBI:15378"/>
        <dbReference type="ChEBI" id="CHEBI:136412"/>
        <dbReference type="ChEBI" id="CHEBI:157695"/>
        <dbReference type="ChEBI" id="CHEBI:167181"/>
        <dbReference type="EC" id="4.2.99.18"/>
    </reaction>
</comment>
<keyword evidence="6 15" id="KW-0863">Zinc-finger</keyword>
<dbReference type="GO" id="GO:0140078">
    <property type="term" value="F:class I DNA-(apurinic or apyrimidinic site) endonuclease activity"/>
    <property type="evidence" value="ECO:0007669"/>
    <property type="project" value="UniProtKB-EC"/>
</dbReference>
<feature type="domain" description="Formamidopyrimidine-DNA glycosylase catalytic" evidence="17">
    <location>
        <begin position="2"/>
        <end position="113"/>
    </location>
</feature>
<sequence>MPELPEVETVRAGLTPHITGRTVTDVTIRDPRLRWPIDPALPAHLTGLTVRSVSRRAKYLLIDFGQECRLIMHLGMSGSIRMVETGLAPEKHDHLDLVFGASTLRFRDPRRFGAVLWHIGPPELHPLLARLGPEPLSEEFDGARLYAATRSKRAAIKTVLMDNHVVVGVGNIYANEALFAARIDPRRAANSLDADACARLVAEVREVLTRAIAAGGSTLRDFTDAIGKPGYFQQTYAVYGRDGWPCPVCGGPVASVRIGQRSSFYCPHCQC</sequence>
<evidence type="ECO:0000256" key="14">
    <source>
        <dbReference type="ARBA" id="ARBA00044632"/>
    </source>
</evidence>
<comment type="catalytic activity">
    <reaction evidence="1 15">
        <text>Hydrolysis of DNA containing ring-opened 7-methylguanine residues, releasing 2,6-diamino-4-hydroxy-5-(N-methyl)formamidopyrimidine.</text>
        <dbReference type="EC" id="3.2.2.23"/>
    </reaction>
</comment>
<dbReference type="RefSeq" id="WP_028499587.1">
    <property type="nucleotide sequence ID" value="NZ_CP028519.1"/>
</dbReference>
<evidence type="ECO:0000256" key="13">
    <source>
        <dbReference type="ARBA" id="ARBA00023295"/>
    </source>
</evidence>
<feature type="active site" description="Proton donor; for beta-elimination activity" evidence="15">
    <location>
        <position position="58"/>
    </location>
</feature>
<dbReference type="STRING" id="1122240.GCA_000620105_02582"/>
<evidence type="ECO:0000256" key="7">
    <source>
        <dbReference type="ARBA" id="ARBA00022801"/>
    </source>
</evidence>
<dbReference type="PANTHER" id="PTHR22993:SF9">
    <property type="entry name" value="FORMAMIDOPYRIMIDINE-DNA GLYCOSYLASE"/>
    <property type="match status" value="1"/>
</dbReference>
<comment type="cofactor">
    <cofactor evidence="15">
        <name>Zn(2+)</name>
        <dbReference type="ChEBI" id="CHEBI:29105"/>
    </cofactor>
    <text evidence="15">Binds 1 zinc ion per subunit.</text>
</comment>
<dbReference type="InterPro" id="IPR012319">
    <property type="entry name" value="FPG_cat"/>
</dbReference>
<keyword evidence="13 15" id="KW-0326">Glycosidase</keyword>
<dbReference type="PROSITE" id="PS51066">
    <property type="entry name" value="ZF_FPG_2"/>
    <property type="match status" value="1"/>
</dbReference>
<feature type="domain" description="FPG-type" evidence="16">
    <location>
        <begin position="237"/>
        <end position="271"/>
    </location>
</feature>
<feature type="binding site" evidence="15">
    <location>
        <position position="152"/>
    </location>
    <ligand>
        <name>DNA</name>
        <dbReference type="ChEBI" id="CHEBI:16991"/>
    </ligand>
</feature>
<feature type="binding site" evidence="15">
    <location>
        <position position="110"/>
    </location>
    <ligand>
        <name>DNA</name>
        <dbReference type="ChEBI" id="CHEBI:16991"/>
    </ligand>
</feature>
<dbReference type="GO" id="GO:0006284">
    <property type="term" value="P:base-excision repair"/>
    <property type="evidence" value="ECO:0007669"/>
    <property type="project" value="InterPro"/>
</dbReference>
<dbReference type="GO" id="GO:0003684">
    <property type="term" value="F:damaged DNA binding"/>
    <property type="evidence" value="ECO:0007669"/>
    <property type="project" value="InterPro"/>
</dbReference>
<dbReference type="KEGG" id="maer:DAI18_09075"/>
<dbReference type="EC" id="3.2.2.23" evidence="15"/>
<evidence type="ECO:0000256" key="2">
    <source>
        <dbReference type="ARBA" id="ARBA00009409"/>
    </source>
</evidence>
<evidence type="ECO:0000256" key="1">
    <source>
        <dbReference type="ARBA" id="ARBA00001668"/>
    </source>
</evidence>
<dbReference type="SUPFAM" id="SSF57716">
    <property type="entry name" value="Glucocorticoid receptor-like (DNA-binding domain)"/>
    <property type="match status" value="1"/>
</dbReference>
<comment type="subunit">
    <text evidence="3 15">Monomer.</text>
</comment>
<feature type="active site" description="Proton donor" evidence="15">
    <location>
        <position position="3"/>
    </location>
</feature>
<dbReference type="NCBIfam" id="NF002211">
    <property type="entry name" value="PRK01103.1"/>
    <property type="match status" value="1"/>
</dbReference>
<dbReference type="GO" id="GO:0008270">
    <property type="term" value="F:zinc ion binding"/>
    <property type="evidence" value="ECO:0007669"/>
    <property type="project" value="UniProtKB-UniRule"/>
</dbReference>